<accession>A0A7J7LMB9</accession>
<dbReference type="Pfam" id="PF23654">
    <property type="entry name" value="ARM_LIN_2nd"/>
    <property type="match status" value="1"/>
</dbReference>
<feature type="domain" description="Putative E3 ubiquitin-protein ligase LIN ARM-like" evidence="3">
    <location>
        <begin position="687"/>
        <end position="1041"/>
    </location>
</feature>
<evidence type="ECO:0000259" key="4">
    <source>
        <dbReference type="Pfam" id="PF23654"/>
    </source>
</evidence>
<evidence type="ECO:0000313" key="6">
    <source>
        <dbReference type="Proteomes" id="UP000541444"/>
    </source>
</evidence>
<dbReference type="InterPro" id="IPR016024">
    <property type="entry name" value="ARM-type_fold"/>
</dbReference>
<evidence type="ECO:0000259" key="2">
    <source>
        <dbReference type="Pfam" id="PF23568"/>
    </source>
</evidence>
<dbReference type="Proteomes" id="UP000541444">
    <property type="component" value="Unassembled WGS sequence"/>
</dbReference>
<gene>
    <name evidence="5" type="ORF">GIB67_021719</name>
</gene>
<name>A0A7J7LMB9_9MAGN</name>
<dbReference type="InterPro" id="IPR001680">
    <property type="entry name" value="WD40_rpt"/>
</dbReference>
<reference evidence="5 6" key="1">
    <citation type="journal article" date="2020" name="IScience">
        <title>Genome Sequencing of the Endangered Kingdonia uniflora (Circaeasteraceae, Ranunculales) Reveals Potential Mechanisms of Evolutionary Specialization.</title>
        <authorList>
            <person name="Sun Y."/>
            <person name="Deng T."/>
            <person name="Zhang A."/>
            <person name="Moore M.J."/>
            <person name="Landis J.B."/>
            <person name="Lin N."/>
            <person name="Zhang H."/>
            <person name="Zhang X."/>
            <person name="Huang J."/>
            <person name="Zhang X."/>
            <person name="Sun H."/>
            <person name="Wang H."/>
        </authorList>
    </citation>
    <scope>NUCLEOTIDE SEQUENCE [LARGE SCALE GENOMIC DNA]</scope>
    <source>
        <strain evidence="5">TB1705</strain>
        <tissue evidence="5">Leaf</tissue>
    </source>
</reference>
<feature type="repeat" description="WD" evidence="1">
    <location>
        <begin position="1080"/>
        <end position="1102"/>
    </location>
</feature>
<feature type="domain" description="Putative E3 ubiquitin-protein ligase LIN N-terminal" evidence="2">
    <location>
        <begin position="19"/>
        <end position="173"/>
    </location>
</feature>
<dbReference type="InterPro" id="IPR011989">
    <property type="entry name" value="ARM-like"/>
</dbReference>
<dbReference type="SUPFAM" id="SSF50978">
    <property type="entry name" value="WD40 repeat-like"/>
    <property type="match status" value="1"/>
</dbReference>
<organism evidence="5 6">
    <name type="scientific">Kingdonia uniflora</name>
    <dbReference type="NCBI Taxonomy" id="39325"/>
    <lineage>
        <taxon>Eukaryota</taxon>
        <taxon>Viridiplantae</taxon>
        <taxon>Streptophyta</taxon>
        <taxon>Embryophyta</taxon>
        <taxon>Tracheophyta</taxon>
        <taxon>Spermatophyta</taxon>
        <taxon>Magnoliopsida</taxon>
        <taxon>Ranunculales</taxon>
        <taxon>Circaeasteraceae</taxon>
        <taxon>Kingdonia</taxon>
    </lineage>
</organism>
<dbReference type="InterPro" id="IPR056512">
    <property type="entry name" value="LIN_N"/>
</dbReference>
<dbReference type="SUPFAM" id="SSF48371">
    <property type="entry name" value="ARM repeat"/>
    <property type="match status" value="1"/>
</dbReference>
<dbReference type="PROSITE" id="PS50082">
    <property type="entry name" value="WD_REPEATS_2"/>
    <property type="match status" value="2"/>
</dbReference>
<sequence>MASSSTSNDRERLTLETVQILILSVNQYIRKFLEDEAIRKSLKFKCISKLKIQKQESFEFSDHSVLSNLYWGIESVEAAVQAKWSEERILQLKNAEQKLQVPASLDEYGRTGGIKNKYLVCSSYFYLCLVRKLERDEWQVTLHFLQALLVYPRLIRKKFTPELWKKIFLSQILESGILVALADDEIDEETKKLARRYKGWLMYYQVMLYGETATQLQCENRVNSMLDEGSSSVTSYGKSISRKYLNSLEWGNSGEMFKGGEKVHPLGLQEHASDDMEDRKASKVILKPKKTPSTVDILKEFYFGGNKANLEVKCLQDILKESQSDTTISVSSYNVSTEGSDSETYDSQTTENYTLWVKGQDTSIQIRILDFWEMKSHIPTQEKIDYSNSSVRIATIEPQDTQQEIRNGKLHSTCSEPNQKHTKITSPQSSQYLIHNEQYEVNRSNLFSSRFYNSILNLPIPKVRDVNSNTCYNWHIEQEKILKSELGDVKVSNHIPPTSSKQYNFNRADHQSISLNFDSDIHLEMMRTFEKAISTLYFRECVETYDEDKHVEVSIMWEILTNTTEEKYCMLKDVILDKLLNAISTSKEERVIRASVSILSTIISKNDMVIEDIKKRGLSLCDLASALKRNVHEAAILIYLINPSPGEMKSLELLPALLEVACNSNKEKPKSFWLTPPAASLMMIEVLITASDYTTNNVHLDAISSPPVLSRLVNTAIDRDLEEVITLVDIFIKCMKYDGKCRNFISQFASIAPFVHLLASKKNRAKFIGLQFFHELLCMPRSSAITILHQMRKTDSIDIMHTLMSFIQHSQPEFRLFAANLLLQLDILEDSSYSKSKFREEAMKVLLEAIASDESSEELMLSAFILSNLGGTYAWTGEPYTAAWLVKKTGLTSPFHRNVIRNYDWSDQSLQDDGVDAWCSRIAKSVMKIGDPIFHALERGLHSKIKSVSRDCLIATSWIGYEIAKSPSNLRYSACEIILSGIERFLHPGSELDERLLACLTIYNYASGKGMQKLMHFSEGVRESLRRLSSVTWMAEELLRVTDYFLPTKARVSCVHTQTLEVGRNCCGAATALTIYKGQLYSGYSDGSIKVWDIKGQTSTLVWDVKEHKKAVTSFALYEPRDTLLSGSTDRTIKVWQMVQKKLECVEVIEAKDPVHTLDTYDNLIFAITKCRGIKVFDASRKVKIIFKSKNVKCMAVVQGKLYLGCKDSSIQEVDIENKREREIKAPAKFWRMQTRPINSVLAYRDWLYSASNKVEGSNLKEWRRRKDPQISISLGKGENIKATAIVEDFIYLTCSSSPSILEVWLRGMQKKVGTLSAGSRITSLLTANDIVICGTETGLIKGWISL</sequence>
<feature type="repeat" description="WD" evidence="1">
    <location>
        <begin position="1105"/>
        <end position="1138"/>
    </location>
</feature>
<evidence type="ECO:0000259" key="3">
    <source>
        <dbReference type="Pfam" id="PF23628"/>
    </source>
</evidence>
<dbReference type="Pfam" id="PF23628">
    <property type="entry name" value="ARM_LIN_C"/>
    <property type="match status" value="1"/>
</dbReference>
<evidence type="ECO:0000256" key="1">
    <source>
        <dbReference type="PROSITE-ProRule" id="PRU00221"/>
    </source>
</evidence>
<protein>
    <recommendedName>
        <fullName evidence="7">E3 ubiquitin-protein ligase LIN-1</fullName>
    </recommendedName>
</protein>
<dbReference type="InterPro" id="IPR055566">
    <property type="entry name" value="ARM_LIN"/>
</dbReference>
<dbReference type="Pfam" id="PF00400">
    <property type="entry name" value="WD40"/>
    <property type="match status" value="1"/>
</dbReference>
<dbReference type="PANTHER" id="PTHR35549:SF2">
    <property type="entry name" value="TRANSDUCIN_WD40 REPEAT-LIKE SUPERFAMILY PROTEIN"/>
    <property type="match status" value="1"/>
</dbReference>
<proteinExistence type="predicted"/>
<dbReference type="Pfam" id="PF23568">
    <property type="entry name" value="ARM_LIN"/>
    <property type="match status" value="1"/>
</dbReference>
<evidence type="ECO:0008006" key="7">
    <source>
        <dbReference type="Google" id="ProtNLM"/>
    </source>
</evidence>
<dbReference type="EMBL" id="JACGCM010002198">
    <property type="protein sequence ID" value="KAF6143709.1"/>
    <property type="molecule type" value="Genomic_DNA"/>
</dbReference>
<keyword evidence="1" id="KW-0853">WD repeat</keyword>
<evidence type="ECO:0000313" key="5">
    <source>
        <dbReference type="EMBL" id="KAF6143709.1"/>
    </source>
</evidence>
<keyword evidence="6" id="KW-1185">Reference proteome</keyword>
<dbReference type="InterPro" id="IPR056514">
    <property type="entry name" value="ARM_LIN_2nd"/>
</dbReference>
<comment type="caution">
    <text evidence="5">The sequence shown here is derived from an EMBL/GenBank/DDBJ whole genome shotgun (WGS) entry which is preliminary data.</text>
</comment>
<dbReference type="InterPro" id="IPR015943">
    <property type="entry name" value="WD40/YVTN_repeat-like_dom_sf"/>
</dbReference>
<dbReference type="PROSITE" id="PS50294">
    <property type="entry name" value="WD_REPEATS_REGION"/>
    <property type="match status" value="1"/>
</dbReference>
<dbReference type="Gene3D" id="1.25.10.10">
    <property type="entry name" value="Leucine-rich Repeat Variant"/>
    <property type="match status" value="1"/>
</dbReference>
<dbReference type="OrthoDB" id="6262491at2759"/>
<dbReference type="InterPro" id="IPR036322">
    <property type="entry name" value="WD40_repeat_dom_sf"/>
</dbReference>
<dbReference type="SMART" id="SM00320">
    <property type="entry name" value="WD40"/>
    <property type="match status" value="2"/>
</dbReference>
<feature type="domain" description="Putative E3 ubiquitin-protein ligase LIN ARM repeats" evidence="4">
    <location>
        <begin position="524"/>
        <end position="685"/>
    </location>
</feature>
<dbReference type="Gene3D" id="2.130.10.10">
    <property type="entry name" value="YVTN repeat-like/Quinoprotein amine dehydrogenase"/>
    <property type="match status" value="1"/>
</dbReference>
<dbReference type="PANTHER" id="PTHR35549">
    <property type="entry name" value="OS04G0584500 PROTEIN"/>
    <property type="match status" value="1"/>
</dbReference>